<dbReference type="EMBL" id="JAODUO010001375">
    <property type="protein sequence ID" value="KAK2165192.1"/>
    <property type="molecule type" value="Genomic_DNA"/>
</dbReference>
<sequence>MHPLVCNYERTWGNHSCRCTTYNNTYTIVRILFVHINNYTCYTYMYVHGSIYDLNVYTPLFASAWRHVLVLCVQCTLEYVKLREKHPRKTLPSLNMSVQLRMKAGQSADTGAVVDKGVHCV</sequence>
<comment type="caution">
    <text evidence="1">The sequence shown here is derived from an EMBL/GenBank/DDBJ whole genome shotgun (WGS) entry which is preliminary data.</text>
</comment>
<name>A0AAD9K5S0_RIDPI</name>
<keyword evidence="2" id="KW-1185">Reference proteome</keyword>
<evidence type="ECO:0000313" key="1">
    <source>
        <dbReference type="EMBL" id="KAK2165192.1"/>
    </source>
</evidence>
<accession>A0AAD9K5S0</accession>
<dbReference type="AlphaFoldDB" id="A0AAD9K5S0"/>
<protein>
    <submittedName>
        <fullName evidence="1">Uncharacterized protein</fullName>
    </submittedName>
</protein>
<evidence type="ECO:0000313" key="2">
    <source>
        <dbReference type="Proteomes" id="UP001209878"/>
    </source>
</evidence>
<dbReference type="Proteomes" id="UP001209878">
    <property type="component" value="Unassembled WGS sequence"/>
</dbReference>
<gene>
    <name evidence="1" type="ORF">NP493_1378g00004</name>
</gene>
<organism evidence="1 2">
    <name type="scientific">Ridgeia piscesae</name>
    <name type="common">Tubeworm</name>
    <dbReference type="NCBI Taxonomy" id="27915"/>
    <lineage>
        <taxon>Eukaryota</taxon>
        <taxon>Metazoa</taxon>
        <taxon>Spiralia</taxon>
        <taxon>Lophotrochozoa</taxon>
        <taxon>Annelida</taxon>
        <taxon>Polychaeta</taxon>
        <taxon>Sedentaria</taxon>
        <taxon>Canalipalpata</taxon>
        <taxon>Sabellida</taxon>
        <taxon>Siboglinidae</taxon>
        <taxon>Ridgeia</taxon>
    </lineage>
</organism>
<reference evidence="1" key="1">
    <citation type="journal article" date="2023" name="Mol. Biol. Evol.">
        <title>Third-Generation Sequencing Reveals the Adaptive Role of the Epigenome in Three Deep-Sea Polychaetes.</title>
        <authorList>
            <person name="Perez M."/>
            <person name="Aroh O."/>
            <person name="Sun Y."/>
            <person name="Lan Y."/>
            <person name="Juniper S.K."/>
            <person name="Young C.R."/>
            <person name="Angers B."/>
            <person name="Qian P.Y."/>
        </authorList>
    </citation>
    <scope>NUCLEOTIDE SEQUENCE</scope>
    <source>
        <strain evidence="1">R07B-5</strain>
    </source>
</reference>
<proteinExistence type="predicted"/>